<dbReference type="EMBL" id="AJYA01000020">
    <property type="protein sequence ID" value="EIM76474.1"/>
    <property type="molecule type" value="Genomic_DNA"/>
</dbReference>
<dbReference type="Proteomes" id="UP000005551">
    <property type="component" value="Unassembled WGS sequence"/>
</dbReference>
<comment type="caution">
    <text evidence="7">The sequence shown here is derived from an EMBL/GenBank/DDBJ whole genome shotgun (WGS) entry which is preliminary data.</text>
</comment>
<reference evidence="7 8" key="1">
    <citation type="submission" date="2012-05" db="EMBL/GenBank/DDBJ databases">
        <title>Genome sequence of Nitritalea halalkaliphila LW7.</title>
        <authorList>
            <person name="Jangir P.K."/>
            <person name="Singh A."/>
            <person name="Shivaji S."/>
            <person name="Sharma R."/>
        </authorList>
    </citation>
    <scope>NUCLEOTIDE SEQUENCE [LARGE SCALE GENOMIC DNA]</scope>
    <source>
        <strain evidence="7 8">LW7</strain>
    </source>
</reference>
<dbReference type="Pfam" id="PF00294">
    <property type="entry name" value="PfkB"/>
    <property type="match status" value="1"/>
</dbReference>
<evidence type="ECO:0000313" key="7">
    <source>
        <dbReference type="EMBL" id="EIM76474.1"/>
    </source>
</evidence>
<dbReference type="SUPFAM" id="SSF53613">
    <property type="entry name" value="Ribokinase-like"/>
    <property type="match status" value="1"/>
</dbReference>
<protein>
    <submittedName>
        <fullName evidence="7">Fructokinase</fullName>
    </submittedName>
</protein>
<evidence type="ECO:0000313" key="8">
    <source>
        <dbReference type="Proteomes" id="UP000005551"/>
    </source>
</evidence>
<evidence type="ECO:0000256" key="1">
    <source>
        <dbReference type="ARBA" id="ARBA00010688"/>
    </source>
</evidence>
<keyword evidence="5" id="KW-0067">ATP-binding</keyword>
<sequence>MNKTLWIAGELLVDLIGQEIRDSLFRTHTFRRYAGGSPANLAANLSRLGHSVQLVAAVGQDGLGDYLVHEAERLGVGTAHVQRIAQTPTSMVLLSRSHETPEFIAYRGADAHLEPAAFPYEQLKGAGLFHCTCFALSLAPARETLKRAAETAHAFGVPISLDMNYAPSIWPDRAEARQFVAHWCQLGAWVKVSLDDCRRLFGEDIQEEEAIAQLLTWGAGLVCFTKGSAGSRLKSAHEDVSVPAEPVHILGEATGAGDAFWSGFLSAYLRGAGAAEALRSGGKMAALKLSIDGPMPEKVSLD</sequence>
<dbReference type="InterPro" id="IPR050306">
    <property type="entry name" value="PfkB_Carbo_kinase"/>
</dbReference>
<dbReference type="InterPro" id="IPR011611">
    <property type="entry name" value="PfkB_dom"/>
</dbReference>
<accession>I5C3S2</accession>
<dbReference type="InterPro" id="IPR029056">
    <property type="entry name" value="Ribokinase-like"/>
</dbReference>
<dbReference type="Gene3D" id="6.10.140.490">
    <property type="match status" value="1"/>
</dbReference>
<dbReference type="STRING" id="1189621.A3SI_09752"/>
<dbReference type="PANTHER" id="PTHR43085:SF1">
    <property type="entry name" value="PSEUDOURIDINE KINASE-RELATED"/>
    <property type="match status" value="1"/>
</dbReference>
<evidence type="ECO:0000256" key="5">
    <source>
        <dbReference type="ARBA" id="ARBA00022840"/>
    </source>
</evidence>
<dbReference type="PATRIC" id="fig|1189621.3.peg.2027"/>
<dbReference type="AlphaFoldDB" id="I5C3S2"/>
<organism evidence="7 8">
    <name type="scientific">Nitritalea halalkaliphila LW7</name>
    <dbReference type="NCBI Taxonomy" id="1189621"/>
    <lineage>
        <taxon>Bacteria</taxon>
        <taxon>Pseudomonadati</taxon>
        <taxon>Bacteroidota</taxon>
        <taxon>Cytophagia</taxon>
        <taxon>Cytophagales</taxon>
        <taxon>Cyclobacteriaceae</taxon>
        <taxon>Nitritalea</taxon>
    </lineage>
</organism>
<evidence type="ECO:0000256" key="3">
    <source>
        <dbReference type="ARBA" id="ARBA00022741"/>
    </source>
</evidence>
<keyword evidence="3" id="KW-0547">Nucleotide-binding</keyword>
<evidence type="ECO:0000256" key="2">
    <source>
        <dbReference type="ARBA" id="ARBA00022679"/>
    </source>
</evidence>
<dbReference type="PANTHER" id="PTHR43085">
    <property type="entry name" value="HEXOKINASE FAMILY MEMBER"/>
    <property type="match status" value="1"/>
</dbReference>
<keyword evidence="4 7" id="KW-0418">Kinase</keyword>
<proteinExistence type="inferred from homology"/>
<dbReference type="OrthoDB" id="9813569at2"/>
<gene>
    <name evidence="7" type="ORF">A3SI_09752</name>
</gene>
<keyword evidence="8" id="KW-1185">Reference proteome</keyword>
<keyword evidence="2" id="KW-0808">Transferase</keyword>
<dbReference type="GO" id="GO:0016301">
    <property type="term" value="F:kinase activity"/>
    <property type="evidence" value="ECO:0007669"/>
    <property type="project" value="UniProtKB-KW"/>
</dbReference>
<feature type="domain" description="Carbohydrate kinase PfkB" evidence="6">
    <location>
        <begin position="7"/>
        <end position="290"/>
    </location>
</feature>
<evidence type="ECO:0000256" key="4">
    <source>
        <dbReference type="ARBA" id="ARBA00022777"/>
    </source>
</evidence>
<comment type="similarity">
    <text evidence="1">Belongs to the carbohydrate kinase PfkB family.</text>
</comment>
<dbReference type="Gene3D" id="3.40.1190.30">
    <property type="match status" value="1"/>
</dbReference>
<name>I5C3S2_9BACT</name>
<dbReference type="Gene3D" id="3.40.1620.20">
    <property type="match status" value="1"/>
</dbReference>
<dbReference type="GO" id="GO:0005524">
    <property type="term" value="F:ATP binding"/>
    <property type="evidence" value="ECO:0007669"/>
    <property type="project" value="UniProtKB-KW"/>
</dbReference>
<evidence type="ECO:0000259" key="6">
    <source>
        <dbReference type="Pfam" id="PF00294"/>
    </source>
</evidence>
<dbReference type="CDD" id="cd01166">
    <property type="entry name" value="KdgK"/>
    <property type="match status" value="1"/>
</dbReference>
<dbReference type="RefSeq" id="WP_009054941.1">
    <property type="nucleotide sequence ID" value="NZ_AJYA01000020.1"/>
</dbReference>